<reference evidence="1" key="2">
    <citation type="journal article" date="2015" name="Fish Shellfish Immunol.">
        <title>Early steps in the European eel (Anguilla anguilla)-Vibrio vulnificus interaction in the gills: Role of the RtxA13 toxin.</title>
        <authorList>
            <person name="Callol A."/>
            <person name="Pajuelo D."/>
            <person name="Ebbesson L."/>
            <person name="Teles M."/>
            <person name="MacKenzie S."/>
            <person name="Amaro C."/>
        </authorList>
    </citation>
    <scope>NUCLEOTIDE SEQUENCE</scope>
</reference>
<sequence length="47" mass="5378">MRHLRTPGTLASTQVHHVRAVHRHLPLSQSLNSMTRFSHSPPLGQYH</sequence>
<evidence type="ECO:0000313" key="1">
    <source>
        <dbReference type="EMBL" id="JAH98670.1"/>
    </source>
</evidence>
<accession>A0A0E9X9Z2</accession>
<dbReference type="AlphaFoldDB" id="A0A0E9X9Z2"/>
<dbReference type="EMBL" id="GBXM01009907">
    <property type="protein sequence ID" value="JAH98670.1"/>
    <property type="molecule type" value="Transcribed_RNA"/>
</dbReference>
<reference evidence="1" key="1">
    <citation type="submission" date="2014-11" db="EMBL/GenBank/DDBJ databases">
        <authorList>
            <person name="Amaro Gonzalez C."/>
        </authorList>
    </citation>
    <scope>NUCLEOTIDE SEQUENCE</scope>
</reference>
<name>A0A0E9X9Z2_ANGAN</name>
<organism evidence="1">
    <name type="scientific">Anguilla anguilla</name>
    <name type="common">European freshwater eel</name>
    <name type="synonym">Muraena anguilla</name>
    <dbReference type="NCBI Taxonomy" id="7936"/>
    <lineage>
        <taxon>Eukaryota</taxon>
        <taxon>Metazoa</taxon>
        <taxon>Chordata</taxon>
        <taxon>Craniata</taxon>
        <taxon>Vertebrata</taxon>
        <taxon>Euteleostomi</taxon>
        <taxon>Actinopterygii</taxon>
        <taxon>Neopterygii</taxon>
        <taxon>Teleostei</taxon>
        <taxon>Anguilliformes</taxon>
        <taxon>Anguillidae</taxon>
        <taxon>Anguilla</taxon>
    </lineage>
</organism>
<proteinExistence type="predicted"/>
<protein>
    <submittedName>
        <fullName evidence="1">Uncharacterized protein</fullName>
    </submittedName>
</protein>